<gene>
    <name evidence="1" type="ORF">AMTR_s00028p00239890</name>
</gene>
<dbReference type="EMBL" id="KI392812">
    <property type="protein sequence ID" value="ERN10680.1"/>
    <property type="molecule type" value="Genomic_DNA"/>
</dbReference>
<dbReference type="AlphaFoldDB" id="W1PTS9"/>
<organism evidence="1 2">
    <name type="scientific">Amborella trichopoda</name>
    <dbReference type="NCBI Taxonomy" id="13333"/>
    <lineage>
        <taxon>Eukaryota</taxon>
        <taxon>Viridiplantae</taxon>
        <taxon>Streptophyta</taxon>
        <taxon>Embryophyta</taxon>
        <taxon>Tracheophyta</taxon>
        <taxon>Spermatophyta</taxon>
        <taxon>Magnoliopsida</taxon>
        <taxon>Amborellales</taxon>
        <taxon>Amborellaceae</taxon>
        <taxon>Amborella</taxon>
    </lineage>
</organism>
<sequence>MATEKKCIAASTIDGLVSSSEEAIAAKITSMTAEEVLEARLMLDPKFKEIASMRQMVVRLCQEVDHH</sequence>
<name>W1PTS9_AMBTC</name>
<evidence type="ECO:0000313" key="1">
    <source>
        <dbReference type="EMBL" id="ERN10680.1"/>
    </source>
</evidence>
<proteinExistence type="predicted"/>
<evidence type="ECO:0000313" key="2">
    <source>
        <dbReference type="Proteomes" id="UP000017836"/>
    </source>
</evidence>
<keyword evidence="2" id="KW-1185">Reference proteome</keyword>
<protein>
    <submittedName>
        <fullName evidence="1">Uncharacterized protein</fullName>
    </submittedName>
</protein>
<reference evidence="2" key="1">
    <citation type="journal article" date="2013" name="Science">
        <title>The Amborella genome and the evolution of flowering plants.</title>
        <authorList>
            <consortium name="Amborella Genome Project"/>
        </authorList>
    </citation>
    <scope>NUCLEOTIDE SEQUENCE [LARGE SCALE GENOMIC DNA]</scope>
</reference>
<accession>W1PTS9</accession>
<dbReference type="Proteomes" id="UP000017836">
    <property type="component" value="Unassembled WGS sequence"/>
</dbReference>
<dbReference type="Gramene" id="ERN10680">
    <property type="protein sequence ID" value="ERN10680"/>
    <property type="gene ID" value="AMTR_s00028p00239890"/>
</dbReference>
<dbReference type="HOGENOM" id="CLU_147624_2_0_1"/>